<sequence length="71" mass="7787">MANPRLIGALVTLLLIALFIGWLWRAAGDATRNQVERQNNEAAKNSDDARSGFDACPVGLWDFASGRCKRP</sequence>
<dbReference type="AlphaFoldDB" id="A0A7W6LKH6"/>
<dbReference type="RefSeq" id="WP_165137773.1">
    <property type="nucleotide sequence ID" value="NZ_CP049252.1"/>
</dbReference>
<evidence type="ECO:0000313" key="2">
    <source>
        <dbReference type="Proteomes" id="UP000519897"/>
    </source>
</evidence>
<comment type="caution">
    <text evidence="1">The sequence shown here is derived from an EMBL/GenBank/DDBJ whole genome shotgun (WGS) entry which is preliminary data.</text>
</comment>
<keyword evidence="2" id="KW-1185">Reference proteome</keyword>
<accession>A0A7W6LKH6</accession>
<proteinExistence type="predicted"/>
<dbReference type="Proteomes" id="UP000519897">
    <property type="component" value="Unassembled WGS sequence"/>
</dbReference>
<protein>
    <submittedName>
        <fullName evidence="1">L-lactate permease</fullName>
    </submittedName>
</protein>
<dbReference type="EMBL" id="JACIEC010000016">
    <property type="protein sequence ID" value="MBB4146014.1"/>
    <property type="molecule type" value="Genomic_DNA"/>
</dbReference>
<organism evidence="1 2">
    <name type="scientific">Rhizobium rhizoryzae</name>
    <dbReference type="NCBI Taxonomy" id="451876"/>
    <lineage>
        <taxon>Bacteria</taxon>
        <taxon>Pseudomonadati</taxon>
        <taxon>Pseudomonadota</taxon>
        <taxon>Alphaproteobacteria</taxon>
        <taxon>Hyphomicrobiales</taxon>
        <taxon>Rhizobiaceae</taxon>
        <taxon>Rhizobium/Agrobacterium group</taxon>
        <taxon>Rhizobium</taxon>
    </lineage>
</organism>
<reference evidence="1 2" key="1">
    <citation type="submission" date="2020-08" db="EMBL/GenBank/DDBJ databases">
        <title>Genomic Encyclopedia of Type Strains, Phase IV (KMG-IV): sequencing the most valuable type-strain genomes for metagenomic binning, comparative biology and taxonomic classification.</title>
        <authorList>
            <person name="Goeker M."/>
        </authorList>
    </citation>
    <scope>NUCLEOTIDE SEQUENCE [LARGE SCALE GENOMIC DNA]</scope>
    <source>
        <strain evidence="1 2">DSM 29514</strain>
    </source>
</reference>
<evidence type="ECO:0000313" key="1">
    <source>
        <dbReference type="EMBL" id="MBB4146014.1"/>
    </source>
</evidence>
<name>A0A7W6LKH6_9HYPH</name>
<gene>
    <name evidence="1" type="ORF">GGQ72_004583</name>
</gene>